<feature type="transmembrane region" description="Helical" evidence="7">
    <location>
        <begin position="301"/>
        <end position="319"/>
    </location>
</feature>
<dbReference type="EMBL" id="CP073767">
    <property type="protein sequence ID" value="UWZ56210.1"/>
    <property type="molecule type" value="Genomic_DNA"/>
</dbReference>
<proteinExistence type="predicted"/>
<dbReference type="Pfam" id="PF03706">
    <property type="entry name" value="LPG_synthase_TM"/>
    <property type="match status" value="1"/>
</dbReference>
<evidence type="ECO:0000313" key="8">
    <source>
        <dbReference type="EMBL" id="UWZ56210.1"/>
    </source>
</evidence>
<keyword evidence="5 7" id="KW-0472">Membrane</keyword>
<dbReference type="AlphaFoldDB" id="A0A9Q9ILG1"/>
<evidence type="ECO:0000256" key="1">
    <source>
        <dbReference type="ARBA" id="ARBA00004651"/>
    </source>
</evidence>
<evidence type="ECO:0000256" key="6">
    <source>
        <dbReference type="SAM" id="MobiDB-lite"/>
    </source>
</evidence>
<comment type="subcellular location">
    <subcellularLocation>
        <location evidence="1">Cell membrane</location>
        <topology evidence="1">Multi-pass membrane protein</topology>
    </subcellularLocation>
</comment>
<feature type="compositionally biased region" description="Low complexity" evidence="6">
    <location>
        <begin position="334"/>
        <end position="348"/>
    </location>
</feature>
<reference evidence="8" key="1">
    <citation type="submission" date="2021-04" db="EMBL/GenBank/DDBJ databases">
        <title>Dactylosporangium aurantiacum NRRL B-8018 full assembly.</title>
        <authorList>
            <person name="Hartkoorn R.C."/>
            <person name="Beaudoing E."/>
            <person name="Hot D."/>
        </authorList>
    </citation>
    <scope>NUCLEOTIDE SEQUENCE</scope>
    <source>
        <strain evidence="8">NRRL B-8018</strain>
    </source>
</reference>
<evidence type="ECO:0000256" key="4">
    <source>
        <dbReference type="ARBA" id="ARBA00022989"/>
    </source>
</evidence>
<accession>A0A9Q9ILG1</accession>
<feature type="transmembrane region" description="Helical" evidence="7">
    <location>
        <begin position="247"/>
        <end position="267"/>
    </location>
</feature>
<name>A0A9Q9ILG1_9ACTN</name>
<keyword evidence="2" id="KW-1003">Cell membrane</keyword>
<feature type="transmembrane region" description="Helical" evidence="7">
    <location>
        <begin position="21"/>
        <end position="39"/>
    </location>
</feature>
<gene>
    <name evidence="8" type="ORF">Daura_08535</name>
</gene>
<feature type="region of interest" description="Disordered" evidence="6">
    <location>
        <begin position="326"/>
        <end position="356"/>
    </location>
</feature>
<protein>
    <submittedName>
        <fullName evidence="8">Flippase-like domain-containing protein</fullName>
    </submittedName>
</protein>
<dbReference type="RefSeq" id="WP_162189750.1">
    <property type="nucleotide sequence ID" value="NZ_CP073767.1"/>
</dbReference>
<organism evidence="8 9">
    <name type="scientific">Dactylosporangium aurantiacum</name>
    <dbReference type="NCBI Taxonomy" id="35754"/>
    <lineage>
        <taxon>Bacteria</taxon>
        <taxon>Bacillati</taxon>
        <taxon>Actinomycetota</taxon>
        <taxon>Actinomycetes</taxon>
        <taxon>Micromonosporales</taxon>
        <taxon>Micromonosporaceae</taxon>
        <taxon>Dactylosporangium</taxon>
    </lineage>
</organism>
<feature type="transmembrane region" description="Helical" evidence="7">
    <location>
        <begin position="51"/>
        <end position="69"/>
    </location>
</feature>
<evidence type="ECO:0000256" key="5">
    <source>
        <dbReference type="ARBA" id="ARBA00023136"/>
    </source>
</evidence>
<keyword evidence="4 7" id="KW-1133">Transmembrane helix</keyword>
<dbReference type="Proteomes" id="UP001058003">
    <property type="component" value="Chromosome"/>
</dbReference>
<dbReference type="InterPro" id="IPR022791">
    <property type="entry name" value="L-PG_synthase/AglD"/>
</dbReference>
<dbReference type="KEGG" id="daur:Daura_08535"/>
<keyword evidence="9" id="KW-1185">Reference proteome</keyword>
<feature type="transmembrane region" description="Helical" evidence="7">
    <location>
        <begin position="215"/>
        <end position="235"/>
    </location>
</feature>
<evidence type="ECO:0000256" key="2">
    <source>
        <dbReference type="ARBA" id="ARBA00022475"/>
    </source>
</evidence>
<evidence type="ECO:0000256" key="7">
    <source>
        <dbReference type="SAM" id="Phobius"/>
    </source>
</evidence>
<feature type="transmembrane region" description="Helical" evidence="7">
    <location>
        <begin position="128"/>
        <end position="149"/>
    </location>
</feature>
<feature type="transmembrane region" description="Helical" evidence="7">
    <location>
        <begin position="276"/>
        <end position="295"/>
    </location>
</feature>
<keyword evidence="3 7" id="KW-0812">Transmembrane</keyword>
<dbReference type="GO" id="GO:0005886">
    <property type="term" value="C:plasma membrane"/>
    <property type="evidence" value="ECO:0007669"/>
    <property type="project" value="UniProtKB-SubCell"/>
</dbReference>
<evidence type="ECO:0000313" key="9">
    <source>
        <dbReference type="Proteomes" id="UP001058003"/>
    </source>
</evidence>
<evidence type="ECO:0000256" key="3">
    <source>
        <dbReference type="ARBA" id="ARBA00022692"/>
    </source>
</evidence>
<feature type="transmembrane region" description="Helical" evidence="7">
    <location>
        <begin position="169"/>
        <end position="194"/>
    </location>
</feature>
<sequence>MGQPVVEVAPAKPWRARLISAVRVLAALGIVYFIVATTIDQWSAVQATFRGLSWPSLIAALFAAVLSLWTTMMAWRAMVGSIDHPLRVRDAAPIMLVGSLGKYLPGSVWAYVVQMELGRRAGVSRSKVFIGSVLVSGLGVTSGLILTSPGFGTAFDGVRASGHEVFGSLAVWASIILLPFAVACCYPPLLTWLVGRAMRVLRRPPLDRPITWRPVLESAAWCIAGYLAAGLHVWLLVRAHLPGLHGLAGSVFAMALAMSISTFVIVAPSGLGAREFLMALALAGLGVPWATAWALTLVSRLLFTVADVAAAGVAAAVGLRRIRHSSPPQEELLPGAGPAAGPGPRAGAQRAEDPAG</sequence>